<feature type="non-terminal residue" evidence="1">
    <location>
        <position position="1"/>
    </location>
</feature>
<evidence type="ECO:0000313" key="1">
    <source>
        <dbReference type="EMBL" id="CAH1794038.1"/>
    </source>
</evidence>
<dbReference type="GO" id="GO:0016579">
    <property type="term" value="P:protein deubiquitination"/>
    <property type="evidence" value="ECO:0007669"/>
    <property type="project" value="TreeGrafter"/>
</dbReference>
<comment type="caution">
    <text evidence="1">The sequence shown here is derived from an EMBL/GenBank/DDBJ whole genome shotgun (WGS) entry which is preliminary data.</text>
</comment>
<sequence>TVGNGNCLFEKLPHQIILLLSSTNNNRLTEHFNMLINNTEFTIEQLTELLRKIIIQYMKDNKNKIMERIGVNKNSFNEMINELQQNYTFDNNLADTIPLTALANIFKVQLTISTDLVNNPIIFITPEDITPFKFENLNGKDDNLSNHSYAEFYRDSIRSISIKTINEWIISQRLQTLSTVNVISYDQIPFIVNATMGERVKASTSSRTVFERSMAGFHVLSHGTIGNGNCLFEALAHEILLLLSSTNNNRLREQFNTLNINTDLSKEDLTALLRKIVIQYMKDNKNKIMESIGVNENSFNEMINEYYSKITLLIMIWRILFPLQWQIFSMYN</sequence>
<gene>
    <name evidence="1" type="ORF">OFUS_LOCUS18810</name>
</gene>
<proteinExistence type="predicted"/>
<dbReference type="EMBL" id="CAIIXF020000009">
    <property type="protein sequence ID" value="CAH1794038.1"/>
    <property type="molecule type" value="Genomic_DNA"/>
</dbReference>
<dbReference type="PANTHER" id="PTHR12419">
    <property type="entry name" value="OTU DOMAIN CONTAINING PROTEIN"/>
    <property type="match status" value="1"/>
</dbReference>
<accession>A0A8J1Y6R2</accession>
<protein>
    <submittedName>
        <fullName evidence="1">Uncharacterized protein</fullName>
    </submittedName>
</protein>
<reference evidence="1" key="1">
    <citation type="submission" date="2022-03" db="EMBL/GenBank/DDBJ databases">
        <authorList>
            <person name="Martin C."/>
        </authorList>
    </citation>
    <scope>NUCLEOTIDE SEQUENCE</scope>
</reference>
<dbReference type="InterPro" id="IPR050704">
    <property type="entry name" value="Peptidase_C85-like"/>
</dbReference>
<dbReference type="GO" id="GO:0004843">
    <property type="term" value="F:cysteine-type deubiquitinase activity"/>
    <property type="evidence" value="ECO:0007669"/>
    <property type="project" value="TreeGrafter"/>
</dbReference>
<organism evidence="1 2">
    <name type="scientific">Owenia fusiformis</name>
    <name type="common">Polychaete worm</name>
    <dbReference type="NCBI Taxonomy" id="6347"/>
    <lineage>
        <taxon>Eukaryota</taxon>
        <taxon>Metazoa</taxon>
        <taxon>Spiralia</taxon>
        <taxon>Lophotrochozoa</taxon>
        <taxon>Annelida</taxon>
        <taxon>Polychaeta</taxon>
        <taxon>Sedentaria</taxon>
        <taxon>Canalipalpata</taxon>
        <taxon>Sabellida</taxon>
        <taxon>Oweniida</taxon>
        <taxon>Oweniidae</taxon>
        <taxon>Owenia</taxon>
    </lineage>
</organism>
<dbReference type="AlphaFoldDB" id="A0A8J1Y6R2"/>
<keyword evidence="2" id="KW-1185">Reference proteome</keyword>
<dbReference type="Gene3D" id="3.90.70.80">
    <property type="match status" value="1"/>
</dbReference>
<name>A0A8J1Y6R2_OWEFU</name>
<evidence type="ECO:0000313" key="2">
    <source>
        <dbReference type="Proteomes" id="UP000749559"/>
    </source>
</evidence>
<dbReference type="Proteomes" id="UP000749559">
    <property type="component" value="Unassembled WGS sequence"/>
</dbReference>